<dbReference type="AlphaFoldDB" id="A0A1G7ADG1"/>
<name>A0A1G7ADG1_9BURK</name>
<dbReference type="Proteomes" id="UP000198781">
    <property type="component" value="Unassembled WGS sequence"/>
</dbReference>
<sequence length="97" mass="9945">MASCSPFNVPFTGGAQDLFIKIASLIHQNGGTISGGPAGGSFSVGTPIGTVAGTFSVNGQVCTVTITQRPFFLPCSAIQSFVQSHIPTIVQANILDF</sequence>
<dbReference type="STRING" id="187868.SAMN05192589_112139"/>
<accession>A0A1G7ADG1</accession>
<dbReference type="OrthoDB" id="8818984at2"/>
<keyword evidence="2" id="KW-1185">Reference proteome</keyword>
<proteinExistence type="predicted"/>
<gene>
    <name evidence="1" type="ORF">SAMN05192589_112139</name>
</gene>
<organism evidence="1 2">
    <name type="scientific">Paracidovorax valerianellae</name>
    <dbReference type="NCBI Taxonomy" id="187868"/>
    <lineage>
        <taxon>Bacteria</taxon>
        <taxon>Pseudomonadati</taxon>
        <taxon>Pseudomonadota</taxon>
        <taxon>Betaproteobacteria</taxon>
        <taxon>Burkholderiales</taxon>
        <taxon>Comamonadaceae</taxon>
        <taxon>Paracidovorax</taxon>
    </lineage>
</organism>
<evidence type="ECO:0000313" key="1">
    <source>
        <dbReference type="EMBL" id="SDE12733.1"/>
    </source>
</evidence>
<evidence type="ECO:0000313" key="2">
    <source>
        <dbReference type="Proteomes" id="UP000198781"/>
    </source>
</evidence>
<protein>
    <submittedName>
        <fullName evidence="1">Uncharacterized protein</fullName>
    </submittedName>
</protein>
<dbReference type="EMBL" id="FMZC01000012">
    <property type="protein sequence ID" value="SDE12733.1"/>
    <property type="molecule type" value="Genomic_DNA"/>
</dbReference>
<reference evidence="1 2" key="1">
    <citation type="submission" date="2016-10" db="EMBL/GenBank/DDBJ databases">
        <authorList>
            <person name="de Groot N.N."/>
        </authorList>
    </citation>
    <scope>NUCLEOTIDE SEQUENCE [LARGE SCALE GENOMIC DNA]</scope>
    <source>
        <strain evidence="1 2">DSM 16619</strain>
    </source>
</reference>